<dbReference type="InterPro" id="IPR052529">
    <property type="entry name" value="Bact_Transport_Assoc"/>
</dbReference>
<accession>A0AAE3MII7</accession>
<feature type="transmembrane region" description="Helical" evidence="1">
    <location>
        <begin position="389"/>
        <end position="408"/>
    </location>
</feature>
<comment type="caution">
    <text evidence="3">The sequence shown here is derived from an EMBL/GenBank/DDBJ whole genome shotgun (WGS) entry which is preliminary data.</text>
</comment>
<dbReference type="InterPro" id="IPR007349">
    <property type="entry name" value="DUF418"/>
</dbReference>
<sequence>MSDLTKALGPVSASERIAALDVLRGVALLGILLMNIAGFGLVFMAYGDPTVQGGADGLNLLVWKINNLFFEGTMRALFSMLFGVGMVLMTSRMINRGGGLEVADIYYRRTIWLLIFGVIHAYLILWPGEILFSYGLYGLFLFPFRNAPAKKLIIGVVVLIMFGFGLQYYQYSSNMDSYEKYQLAQTYEEGAELPDEVKAGKETWEGMMAEMKPDDKSIHKNTESMHKGYLDLVLFLAPINRMVQTSFNYDYNPWDVLPMMLLGIALFKLQVITASLRRRDYLLMMILGYGIGVSINYYETSILINDNFSVLAFMKSGLTYPFGRVAVAFGHIGLIMLFCKSGILGFLRNALAAVGRMALTNYIMHSVICAFVFTGIGFSLFGQLERYELYYVVGGIWLFQLIVSPIWLKYFRFGPLEWLWRSLTYRERQPFKRISH</sequence>
<dbReference type="PANTHER" id="PTHR30590:SF2">
    <property type="entry name" value="INNER MEMBRANE PROTEIN"/>
    <property type="match status" value="1"/>
</dbReference>
<feature type="transmembrane region" description="Helical" evidence="1">
    <location>
        <begin position="67"/>
        <end position="89"/>
    </location>
</feature>
<feature type="transmembrane region" description="Helical" evidence="1">
    <location>
        <begin position="359"/>
        <end position="383"/>
    </location>
</feature>
<dbReference type="PANTHER" id="PTHR30590">
    <property type="entry name" value="INNER MEMBRANE PROTEIN"/>
    <property type="match status" value="1"/>
</dbReference>
<dbReference type="EMBL" id="JAPFQP010000001">
    <property type="protein sequence ID" value="MCX2718435.1"/>
    <property type="molecule type" value="Genomic_DNA"/>
</dbReference>
<reference evidence="3" key="1">
    <citation type="submission" date="2022-11" db="EMBL/GenBank/DDBJ databases">
        <title>The characterization of three novel Bacteroidetes species and genomic analysis of their roles in tidal elemental geochemical cycles.</title>
        <authorList>
            <person name="Ma K.-J."/>
        </authorList>
    </citation>
    <scope>NUCLEOTIDE SEQUENCE</scope>
    <source>
        <strain evidence="3">M415</strain>
    </source>
</reference>
<feature type="transmembrane region" description="Helical" evidence="1">
    <location>
        <begin position="281"/>
        <end position="298"/>
    </location>
</feature>
<dbReference type="AlphaFoldDB" id="A0AAE3MII7"/>
<organism evidence="3 4">
    <name type="scientific">Lentiprolixibacter aurantiacus</name>
    <dbReference type="NCBI Taxonomy" id="2993939"/>
    <lineage>
        <taxon>Bacteria</taxon>
        <taxon>Pseudomonadati</taxon>
        <taxon>Bacteroidota</taxon>
        <taxon>Flavobacteriia</taxon>
        <taxon>Flavobacteriales</taxon>
        <taxon>Flavobacteriaceae</taxon>
        <taxon>Lentiprolixibacter</taxon>
    </lineage>
</organism>
<keyword evidence="1" id="KW-1133">Transmembrane helix</keyword>
<name>A0AAE3MII7_9FLAO</name>
<feature type="transmembrane region" description="Helical" evidence="1">
    <location>
        <begin position="152"/>
        <end position="171"/>
    </location>
</feature>
<keyword evidence="4" id="KW-1185">Reference proteome</keyword>
<gene>
    <name evidence="3" type="ORF">OO016_02360</name>
</gene>
<dbReference type="RefSeq" id="WP_266010505.1">
    <property type="nucleotide sequence ID" value="NZ_JAPFQP010000001.1"/>
</dbReference>
<dbReference type="Proteomes" id="UP001207116">
    <property type="component" value="Unassembled WGS sequence"/>
</dbReference>
<keyword evidence="1" id="KW-0812">Transmembrane</keyword>
<evidence type="ECO:0000259" key="2">
    <source>
        <dbReference type="Pfam" id="PF04235"/>
    </source>
</evidence>
<dbReference type="Pfam" id="PF04235">
    <property type="entry name" value="DUF418"/>
    <property type="match status" value="1"/>
</dbReference>
<feature type="transmembrane region" description="Helical" evidence="1">
    <location>
        <begin position="256"/>
        <end position="274"/>
    </location>
</feature>
<proteinExistence type="predicted"/>
<feature type="transmembrane region" description="Helical" evidence="1">
    <location>
        <begin position="318"/>
        <end position="338"/>
    </location>
</feature>
<feature type="transmembrane region" description="Helical" evidence="1">
    <location>
        <begin position="26"/>
        <end position="47"/>
    </location>
</feature>
<evidence type="ECO:0000313" key="4">
    <source>
        <dbReference type="Proteomes" id="UP001207116"/>
    </source>
</evidence>
<evidence type="ECO:0000256" key="1">
    <source>
        <dbReference type="SAM" id="Phobius"/>
    </source>
</evidence>
<feature type="domain" description="DUF418" evidence="2">
    <location>
        <begin position="267"/>
        <end position="426"/>
    </location>
</feature>
<keyword evidence="1" id="KW-0472">Membrane</keyword>
<evidence type="ECO:0000313" key="3">
    <source>
        <dbReference type="EMBL" id="MCX2718435.1"/>
    </source>
</evidence>
<feature type="transmembrane region" description="Helical" evidence="1">
    <location>
        <begin position="110"/>
        <end position="132"/>
    </location>
</feature>
<protein>
    <submittedName>
        <fullName evidence="3">DUF418 domain-containing protein</fullName>
    </submittedName>
</protein>